<dbReference type="AlphaFoldDB" id="A0A1H9CAV8"/>
<accession>A0A1H9CAV8</accession>
<name>A0A1H9CAV8_FLAFI</name>
<dbReference type="Proteomes" id="UP000183658">
    <property type="component" value="Unassembled WGS sequence"/>
</dbReference>
<reference evidence="2" key="1">
    <citation type="submission" date="2016-10" db="EMBL/GenBank/DDBJ databases">
        <authorList>
            <person name="Varghese N."/>
            <person name="Submissions S."/>
        </authorList>
    </citation>
    <scope>NUCLEOTIDE SEQUENCE [LARGE SCALE GENOMIC DNA]</scope>
    <source>
        <strain evidence="2">DSM 15719</strain>
    </source>
</reference>
<evidence type="ECO:0000313" key="2">
    <source>
        <dbReference type="Proteomes" id="UP000183658"/>
    </source>
</evidence>
<keyword evidence="2" id="KW-1185">Reference proteome</keyword>
<sequence>MLNKGLRDEKKVKIDTMLSTLLSLVFVPKFWNIEDTSLIDNQLTDFDLTTTILNQIEEKDLISLLDKYEMDWAQKEQFANFLVLYSGNKQFDFSAKAIAVYNHIQVDSKTFSFDIFNKIATIQSKS</sequence>
<protein>
    <submittedName>
        <fullName evidence="1">Uncharacterized protein</fullName>
    </submittedName>
</protein>
<gene>
    <name evidence="1" type="ORF">SAMN05444355_101123</name>
</gene>
<organism evidence="1 2">
    <name type="scientific">Flavobacterium frigoris</name>
    <dbReference type="NCBI Taxonomy" id="229204"/>
    <lineage>
        <taxon>Bacteria</taxon>
        <taxon>Pseudomonadati</taxon>
        <taxon>Bacteroidota</taxon>
        <taxon>Flavobacteriia</taxon>
        <taxon>Flavobacteriales</taxon>
        <taxon>Flavobacteriaceae</taxon>
        <taxon>Flavobacterium</taxon>
    </lineage>
</organism>
<proteinExistence type="predicted"/>
<evidence type="ECO:0000313" key="1">
    <source>
        <dbReference type="EMBL" id="SEP98292.1"/>
    </source>
</evidence>
<dbReference type="RefSeq" id="WP_074720183.1">
    <property type="nucleotide sequence ID" value="NZ_CBCRVS010000003.1"/>
</dbReference>
<dbReference type="OrthoDB" id="1435645at2"/>
<dbReference type="EMBL" id="FOFZ01000001">
    <property type="protein sequence ID" value="SEP98292.1"/>
    <property type="molecule type" value="Genomic_DNA"/>
</dbReference>